<sequence>MLLDLGERFLDLICSGTYDPSRDAEEQLRELQQHQPPKPYQMEGLNWLVQLHNRKLNGLLADEMGLGKTYQTIALLAFLKEARGCEGPHLILAPKSTIGNWMAELRRFCPSLGAVKVLGEKEMRRRLLQHILAVCRLSKQQQQQKKKQPWRSAAAAARSRTQSPLLERESSSSVSKQPQDEEEAADEESQQLEYLDADLQQQQQQQQQQRTEEEEPLPEKVEVVVASYEMLIAEKHQFSRVHWEYIIIDEAHRIKNEAGKIRGCSCTERACCCCIHTGCCCSAASAASSGKLATTVRQFESNYRLLLTGTPLQVLGRGNSSESGAAGGAKSEDCSSFSSTSSSSSSSSSNFSSSSSSSSSSAKTGVDLHTFPEFLSFRICR</sequence>
<dbReference type="InterPro" id="IPR014001">
    <property type="entry name" value="Helicase_ATP-bd"/>
</dbReference>
<evidence type="ECO:0000256" key="1">
    <source>
        <dbReference type="SAM" id="MobiDB-lite"/>
    </source>
</evidence>
<dbReference type="SUPFAM" id="SSF52540">
    <property type="entry name" value="P-loop containing nucleoside triphosphate hydrolases"/>
    <property type="match status" value="1"/>
</dbReference>
<proteinExistence type="predicted"/>
<dbReference type="PROSITE" id="PS51192">
    <property type="entry name" value="HELICASE_ATP_BIND_1"/>
    <property type="match status" value="1"/>
</dbReference>
<name>A0A6P6S0F0_9EIME</name>
<dbReference type="InterPro" id="IPR027417">
    <property type="entry name" value="P-loop_NTPase"/>
</dbReference>
<organism evidence="3 4">
    <name type="scientific">Cyclospora cayetanensis</name>
    <dbReference type="NCBI Taxonomy" id="88456"/>
    <lineage>
        <taxon>Eukaryota</taxon>
        <taxon>Sar</taxon>
        <taxon>Alveolata</taxon>
        <taxon>Apicomplexa</taxon>
        <taxon>Conoidasida</taxon>
        <taxon>Coccidia</taxon>
        <taxon>Eucoccidiorida</taxon>
        <taxon>Eimeriorina</taxon>
        <taxon>Eimeriidae</taxon>
        <taxon>Cyclospora</taxon>
    </lineage>
</organism>
<evidence type="ECO:0000313" key="4">
    <source>
        <dbReference type="RefSeq" id="XP_026193651.1"/>
    </source>
</evidence>
<feature type="compositionally biased region" description="Low complexity" evidence="1">
    <location>
        <begin position="335"/>
        <end position="361"/>
    </location>
</feature>
<feature type="compositionally biased region" description="Low complexity" evidence="1">
    <location>
        <begin position="200"/>
        <end position="209"/>
    </location>
</feature>
<gene>
    <name evidence="4" type="primary">LOC113147400</name>
</gene>
<feature type="compositionally biased region" description="Low complexity" evidence="1">
    <location>
        <begin position="151"/>
        <end position="160"/>
    </location>
</feature>
<dbReference type="AlphaFoldDB" id="A0A6P6S0F0"/>
<dbReference type="Gene3D" id="3.40.50.10810">
    <property type="entry name" value="Tandem AAA-ATPase domain"/>
    <property type="match status" value="2"/>
</dbReference>
<dbReference type="Proteomes" id="UP000515125">
    <property type="component" value="Unplaced"/>
</dbReference>
<evidence type="ECO:0000313" key="3">
    <source>
        <dbReference type="Proteomes" id="UP000515125"/>
    </source>
</evidence>
<feature type="compositionally biased region" description="Acidic residues" evidence="1">
    <location>
        <begin position="180"/>
        <end position="190"/>
    </location>
</feature>
<accession>A0A6P6S0F0</accession>
<dbReference type="OrthoDB" id="5857104at2759"/>
<evidence type="ECO:0000259" key="2">
    <source>
        <dbReference type="PROSITE" id="PS51192"/>
    </source>
</evidence>
<dbReference type="GO" id="GO:0005524">
    <property type="term" value="F:ATP binding"/>
    <property type="evidence" value="ECO:0007669"/>
    <property type="project" value="InterPro"/>
</dbReference>
<protein>
    <submittedName>
        <fullName evidence="4">Chromodomain-helicase-DNA-binding protein 1-like</fullName>
    </submittedName>
</protein>
<dbReference type="SMART" id="SM00487">
    <property type="entry name" value="DEXDc"/>
    <property type="match status" value="1"/>
</dbReference>
<dbReference type="InterPro" id="IPR038718">
    <property type="entry name" value="SNF2-like_sf"/>
</dbReference>
<dbReference type="PANTHER" id="PTHR10799">
    <property type="entry name" value="SNF2/RAD54 HELICASE FAMILY"/>
    <property type="match status" value="1"/>
</dbReference>
<dbReference type="GeneID" id="113147400"/>
<keyword evidence="3" id="KW-1185">Reference proteome</keyword>
<dbReference type="Pfam" id="PF00176">
    <property type="entry name" value="SNF2-rel_dom"/>
    <property type="match status" value="2"/>
</dbReference>
<dbReference type="RefSeq" id="XP_026193651.1">
    <property type="nucleotide sequence ID" value="XM_026337866.1"/>
</dbReference>
<dbReference type="InterPro" id="IPR000330">
    <property type="entry name" value="SNF2_N"/>
</dbReference>
<feature type="region of interest" description="Disordered" evidence="1">
    <location>
        <begin position="318"/>
        <end position="365"/>
    </location>
</feature>
<reference evidence="4" key="1">
    <citation type="submission" date="2025-08" db="UniProtKB">
        <authorList>
            <consortium name="RefSeq"/>
        </authorList>
    </citation>
    <scope>IDENTIFICATION</scope>
</reference>
<feature type="region of interest" description="Disordered" evidence="1">
    <location>
        <begin position="143"/>
        <end position="190"/>
    </location>
</feature>
<feature type="region of interest" description="Disordered" evidence="1">
    <location>
        <begin position="199"/>
        <end position="218"/>
    </location>
</feature>
<feature type="domain" description="Helicase ATP-binding" evidence="2">
    <location>
        <begin position="49"/>
        <end position="313"/>
    </location>
</feature>